<evidence type="ECO:0000259" key="2">
    <source>
        <dbReference type="Pfam" id="PF13239"/>
    </source>
</evidence>
<accession>A0ABY4D3G2</accession>
<organism evidence="3 4">
    <name type="scientific">Hymenobacter tibetensis</name>
    <dbReference type="NCBI Taxonomy" id="497967"/>
    <lineage>
        <taxon>Bacteria</taxon>
        <taxon>Pseudomonadati</taxon>
        <taxon>Bacteroidota</taxon>
        <taxon>Cytophagia</taxon>
        <taxon>Cytophagales</taxon>
        <taxon>Hymenobacteraceae</taxon>
        <taxon>Hymenobacter</taxon>
    </lineage>
</organism>
<keyword evidence="4" id="KW-1185">Reference proteome</keyword>
<name>A0ABY4D3G2_9BACT</name>
<feature type="transmembrane region" description="Helical" evidence="1">
    <location>
        <begin position="50"/>
        <end position="71"/>
    </location>
</feature>
<keyword evidence="1" id="KW-0812">Transmembrane</keyword>
<proteinExistence type="predicted"/>
<reference evidence="3 4" key="1">
    <citation type="submission" date="2022-03" db="EMBL/GenBank/DDBJ databases">
        <title>Hymenobactersp. isolated from the air.</title>
        <authorList>
            <person name="Won M."/>
            <person name="Kwon S.-W."/>
        </authorList>
    </citation>
    <scope>NUCLEOTIDE SEQUENCE [LARGE SCALE GENOMIC DNA]</scope>
    <source>
        <strain evidence="3 4">KACC 21982</strain>
    </source>
</reference>
<keyword evidence="1" id="KW-1133">Transmembrane helix</keyword>
<dbReference type="RefSeq" id="WP_243800098.1">
    <property type="nucleotide sequence ID" value="NZ_CP094669.1"/>
</dbReference>
<protein>
    <submittedName>
        <fullName evidence="3">2TM domain-containing protein</fullName>
    </submittedName>
</protein>
<evidence type="ECO:0000313" key="4">
    <source>
        <dbReference type="Proteomes" id="UP000831113"/>
    </source>
</evidence>
<evidence type="ECO:0000313" key="3">
    <source>
        <dbReference type="EMBL" id="UOG75749.1"/>
    </source>
</evidence>
<dbReference type="Pfam" id="PF13239">
    <property type="entry name" value="2TM"/>
    <property type="match status" value="1"/>
</dbReference>
<dbReference type="EMBL" id="CP094669">
    <property type="protein sequence ID" value="UOG75749.1"/>
    <property type="molecule type" value="Genomic_DNA"/>
</dbReference>
<feature type="domain" description="2TM" evidence="2">
    <location>
        <begin position="17"/>
        <end position="85"/>
    </location>
</feature>
<feature type="transmembrane region" description="Helical" evidence="1">
    <location>
        <begin position="20"/>
        <end position="38"/>
    </location>
</feature>
<sequence length="94" mass="11035">METPPRDPQLWRMALDRAEFKSSLVTYALVNALLWSIWALTGQEARPIPWPMWVAVFWGIGLVLKGIKMYAGFGPEQQSEREYEKLIRRRESRL</sequence>
<gene>
    <name evidence="3" type="ORF">MTX78_03935</name>
</gene>
<evidence type="ECO:0000256" key="1">
    <source>
        <dbReference type="SAM" id="Phobius"/>
    </source>
</evidence>
<dbReference type="Proteomes" id="UP000831113">
    <property type="component" value="Chromosome"/>
</dbReference>
<dbReference type="InterPro" id="IPR025698">
    <property type="entry name" value="2TM_dom"/>
</dbReference>
<keyword evidence="1" id="KW-0472">Membrane</keyword>